<dbReference type="Gene3D" id="2.10.260.10">
    <property type="match status" value="1"/>
</dbReference>
<dbReference type="InterPro" id="IPR037914">
    <property type="entry name" value="SpoVT-AbrB_sf"/>
</dbReference>
<dbReference type="GO" id="GO:0003677">
    <property type="term" value="F:DNA binding"/>
    <property type="evidence" value="ECO:0007669"/>
    <property type="project" value="InterPro"/>
</dbReference>
<accession>A0A2W4SRC4</accession>
<organism evidence="2 3">
    <name type="scientific">Candidatus Methylumidiphilus alinenensis</name>
    <dbReference type="NCBI Taxonomy" id="2202197"/>
    <lineage>
        <taxon>Bacteria</taxon>
        <taxon>Pseudomonadati</taxon>
        <taxon>Pseudomonadota</taxon>
        <taxon>Gammaproteobacteria</taxon>
        <taxon>Methylococcales</taxon>
        <taxon>Candidatus Methylumidiphilus</taxon>
    </lineage>
</organism>
<dbReference type="Pfam" id="PF04014">
    <property type="entry name" value="MazE_antitoxin"/>
    <property type="match status" value="1"/>
</dbReference>
<dbReference type="InterPro" id="IPR007159">
    <property type="entry name" value="SpoVT-AbrB_dom"/>
</dbReference>
<dbReference type="SMART" id="SM00966">
    <property type="entry name" value="SpoVT_AbrB"/>
    <property type="match status" value="1"/>
</dbReference>
<dbReference type="PANTHER" id="PTHR40516">
    <property type="entry name" value="ANTITOXIN CHPS-RELATED"/>
    <property type="match status" value="1"/>
</dbReference>
<gene>
    <name evidence="2" type="ORF">DM484_14370</name>
</gene>
<evidence type="ECO:0000313" key="2">
    <source>
        <dbReference type="EMBL" id="PZN77680.1"/>
    </source>
</evidence>
<protein>
    <recommendedName>
        <fullName evidence="1">SpoVT-AbrB domain-containing protein</fullName>
    </recommendedName>
</protein>
<dbReference type="Proteomes" id="UP000249396">
    <property type="component" value="Unassembled WGS sequence"/>
</dbReference>
<proteinExistence type="predicted"/>
<feature type="domain" description="SpoVT-AbrB" evidence="1">
    <location>
        <begin position="6"/>
        <end position="51"/>
    </location>
</feature>
<dbReference type="EMBL" id="QJPH01000332">
    <property type="protein sequence ID" value="PZN77680.1"/>
    <property type="molecule type" value="Genomic_DNA"/>
</dbReference>
<evidence type="ECO:0000313" key="3">
    <source>
        <dbReference type="Proteomes" id="UP000249396"/>
    </source>
</evidence>
<comment type="caution">
    <text evidence="2">The sequence shown here is derived from an EMBL/GenBank/DDBJ whole genome shotgun (WGS) entry which is preliminary data.</text>
</comment>
<dbReference type="PANTHER" id="PTHR40516:SF1">
    <property type="entry name" value="ANTITOXIN CHPS-RELATED"/>
    <property type="match status" value="1"/>
</dbReference>
<dbReference type="InterPro" id="IPR039052">
    <property type="entry name" value="Antitox_PemI-like"/>
</dbReference>
<evidence type="ECO:0000259" key="1">
    <source>
        <dbReference type="SMART" id="SM00966"/>
    </source>
</evidence>
<sequence>METILRNFGNSIGLVIPKAVREALHLCAGQTVTLEQTEQGLLVKPQCKKYTLEELLAQCDPNAPMPQEVTDWQDAPALGMEVG</sequence>
<reference evidence="2 3" key="1">
    <citation type="journal article" date="2018" name="Aquat. Microb. Ecol.">
        <title>Gammaproteobacterial methanotrophs dominate.</title>
        <authorList>
            <person name="Rissanen A.J."/>
            <person name="Saarenheimo J."/>
            <person name="Tiirola M."/>
            <person name="Peura S."/>
            <person name="Aalto S.L."/>
            <person name="Karvinen A."/>
            <person name="Nykanen H."/>
        </authorList>
    </citation>
    <scope>NUCLEOTIDE SEQUENCE [LARGE SCALE GENOMIC DNA]</scope>
    <source>
        <strain evidence="2">AMbin10</strain>
    </source>
</reference>
<dbReference type="GO" id="GO:0097351">
    <property type="term" value="F:toxin sequestering activity"/>
    <property type="evidence" value="ECO:0007669"/>
    <property type="project" value="InterPro"/>
</dbReference>
<dbReference type="SUPFAM" id="SSF89447">
    <property type="entry name" value="AbrB/MazE/MraZ-like"/>
    <property type="match status" value="1"/>
</dbReference>
<name>A0A2W4SRC4_9GAMM</name>
<dbReference type="AlphaFoldDB" id="A0A2W4SRC4"/>